<keyword evidence="4" id="KW-1185">Reference proteome</keyword>
<dbReference type="SUPFAM" id="SSF69593">
    <property type="entry name" value="Glycerol-3-phosphate (1)-acyltransferase"/>
    <property type="match status" value="1"/>
</dbReference>
<dbReference type="SMART" id="SM00563">
    <property type="entry name" value="PlsC"/>
    <property type="match status" value="1"/>
</dbReference>
<dbReference type="Proteomes" id="UP000295142">
    <property type="component" value="Unassembled WGS sequence"/>
</dbReference>
<comment type="caution">
    <text evidence="3">The sequence shown here is derived from an EMBL/GenBank/DDBJ whole genome shotgun (WGS) entry which is preliminary data.</text>
</comment>
<accession>A0A4R2KHM4</accession>
<organism evidence="3 4">
    <name type="scientific">Rhodovulum euryhalinum</name>
    <dbReference type="NCBI Taxonomy" id="35805"/>
    <lineage>
        <taxon>Bacteria</taxon>
        <taxon>Pseudomonadati</taxon>
        <taxon>Pseudomonadota</taxon>
        <taxon>Alphaproteobacteria</taxon>
        <taxon>Rhodobacterales</taxon>
        <taxon>Paracoccaceae</taxon>
        <taxon>Rhodovulum</taxon>
    </lineage>
</organism>
<proteinExistence type="predicted"/>
<feature type="domain" description="Phospholipid/glycerol acyltransferase" evidence="2">
    <location>
        <begin position="111"/>
        <end position="234"/>
    </location>
</feature>
<dbReference type="RefSeq" id="WP_424511318.1">
    <property type="nucleotide sequence ID" value="NZ_SLWW01000012.1"/>
</dbReference>
<dbReference type="InterPro" id="IPR045746">
    <property type="entry name" value="ACT14924-like_Acyltransf_dom"/>
</dbReference>
<dbReference type="EMBL" id="SLWW01000012">
    <property type="protein sequence ID" value="TCO69996.1"/>
    <property type="molecule type" value="Genomic_DNA"/>
</dbReference>
<evidence type="ECO:0000313" key="3">
    <source>
        <dbReference type="EMBL" id="TCO69996.1"/>
    </source>
</evidence>
<dbReference type="AlphaFoldDB" id="A0A4R2KHM4"/>
<gene>
    <name evidence="3" type="ORF">EV655_112124</name>
</gene>
<reference evidence="3 4" key="1">
    <citation type="submission" date="2019-03" db="EMBL/GenBank/DDBJ databases">
        <title>Genomic Encyclopedia of Type Strains, Phase IV (KMG-IV): sequencing the most valuable type-strain genomes for metagenomic binning, comparative biology and taxonomic classification.</title>
        <authorList>
            <person name="Goeker M."/>
        </authorList>
    </citation>
    <scope>NUCLEOTIDE SEQUENCE [LARGE SCALE GENOMIC DNA]</scope>
    <source>
        <strain evidence="3 4">DSM 4868</strain>
    </source>
</reference>
<feature type="region of interest" description="Disordered" evidence="1">
    <location>
        <begin position="1"/>
        <end position="29"/>
    </location>
</feature>
<evidence type="ECO:0000259" key="2">
    <source>
        <dbReference type="SMART" id="SM00563"/>
    </source>
</evidence>
<evidence type="ECO:0000313" key="4">
    <source>
        <dbReference type="Proteomes" id="UP000295142"/>
    </source>
</evidence>
<name>A0A4R2KHM4_9RHOB</name>
<dbReference type="CDD" id="cd07986">
    <property type="entry name" value="LPLAT_ACT14924-like"/>
    <property type="match status" value="1"/>
</dbReference>
<dbReference type="GO" id="GO:0016746">
    <property type="term" value="F:acyltransferase activity"/>
    <property type="evidence" value="ECO:0007669"/>
    <property type="project" value="InterPro"/>
</dbReference>
<protein>
    <submittedName>
        <fullName evidence="3">Putative hemolysin</fullName>
    </submittedName>
</protein>
<sequence>MERTTATTAIPVRPGSRHGAGQGDGTRLAERPYDSRRLSYAYTFDNPLQVRTIQAMEVLTGKLKLLRLIRRFEAMGVPDGQGFWKQALDLMGIDLRTPAEQIANIPATGPLVVVANHPHGLVDGMVLAELIGRVRTDYKILTRSLLTGVGEIERFLIPVPFPHEAGALEQNLEMRRRAMVHLAEGGVIALFPSGSVATAKTMFGPVVEAEWSPFTAKLIQKSGAAVVPVRFPGANSRWYQIAHQVSATLRQGLLLYEVRHALNRPQAPIVGPAIGRAEIERWSGDPRGFVAWLRDRTLALG</sequence>
<dbReference type="Pfam" id="PF19576">
    <property type="entry name" value="Acyltransf_2"/>
    <property type="match status" value="1"/>
</dbReference>
<evidence type="ECO:0000256" key="1">
    <source>
        <dbReference type="SAM" id="MobiDB-lite"/>
    </source>
</evidence>
<dbReference type="InterPro" id="IPR002123">
    <property type="entry name" value="Plipid/glycerol_acylTrfase"/>
</dbReference>